<evidence type="ECO:0000256" key="11">
    <source>
        <dbReference type="ARBA" id="ARBA00023136"/>
    </source>
</evidence>
<feature type="transmembrane region" description="Helical" evidence="16">
    <location>
        <begin position="229"/>
        <end position="247"/>
    </location>
</feature>
<dbReference type="GO" id="GO:0012505">
    <property type="term" value="C:endomembrane system"/>
    <property type="evidence" value="ECO:0007669"/>
    <property type="project" value="UniProtKB-SubCell"/>
</dbReference>
<dbReference type="GO" id="GO:0003882">
    <property type="term" value="F:CDP-diacylglycerol-serine O-phosphatidyltransferase activity"/>
    <property type="evidence" value="ECO:0007669"/>
    <property type="project" value="UniProtKB-EC"/>
</dbReference>
<keyword evidence="9 16" id="KW-1133">Transmembrane helix</keyword>
<keyword evidence="10" id="KW-0443">Lipid metabolism</keyword>
<evidence type="ECO:0000313" key="18">
    <source>
        <dbReference type="Proteomes" id="UP001205843"/>
    </source>
</evidence>
<evidence type="ECO:0000313" key="17">
    <source>
        <dbReference type="EMBL" id="MCP1674981.1"/>
    </source>
</evidence>
<feature type="transmembrane region" description="Helical" evidence="16">
    <location>
        <begin position="142"/>
        <end position="162"/>
    </location>
</feature>
<evidence type="ECO:0000256" key="3">
    <source>
        <dbReference type="ARBA" id="ARBA00010441"/>
    </source>
</evidence>
<comment type="similarity">
    <text evidence="3 15">Belongs to the CDP-alcohol phosphatidyltransferase class-I family.</text>
</comment>
<dbReference type="PROSITE" id="PS00379">
    <property type="entry name" value="CDP_ALCOHOL_P_TRANSF"/>
    <property type="match status" value="1"/>
</dbReference>
<dbReference type="RefSeq" id="WP_253477685.1">
    <property type="nucleotide sequence ID" value="NZ_JALJXV010000004.1"/>
</dbReference>
<evidence type="ECO:0000256" key="4">
    <source>
        <dbReference type="ARBA" id="ARBA00013174"/>
    </source>
</evidence>
<evidence type="ECO:0000256" key="9">
    <source>
        <dbReference type="ARBA" id="ARBA00022989"/>
    </source>
</evidence>
<dbReference type="EC" id="2.7.8.8" evidence="4"/>
<evidence type="ECO:0000256" key="16">
    <source>
        <dbReference type="SAM" id="Phobius"/>
    </source>
</evidence>
<evidence type="ECO:0000256" key="1">
    <source>
        <dbReference type="ARBA" id="ARBA00000287"/>
    </source>
</evidence>
<protein>
    <recommendedName>
        <fullName evidence="5">CDP-diacylglycerol--serine O-phosphatidyltransferase</fullName>
        <ecNumber evidence="4">2.7.8.8</ecNumber>
    </recommendedName>
    <alternativeName>
        <fullName evidence="14">Phosphatidylserine synthase</fullName>
    </alternativeName>
</protein>
<evidence type="ECO:0000256" key="10">
    <source>
        <dbReference type="ARBA" id="ARBA00023098"/>
    </source>
</evidence>
<dbReference type="InterPro" id="IPR004533">
    <property type="entry name" value="CDP-diaglyc--ser_O-PTrfase"/>
</dbReference>
<feature type="transmembrane region" description="Helical" evidence="16">
    <location>
        <begin position="174"/>
        <end position="193"/>
    </location>
</feature>
<keyword evidence="6" id="KW-0444">Lipid biosynthesis</keyword>
<dbReference type="InterPro" id="IPR000462">
    <property type="entry name" value="CDP-OH_P_trans"/>
</dbReference>
<feature type="transmembrane region" description="Helical" evidence="16">
    <location>
        <begin position="41"/>
        <end position="59"/>
    </location>
</feature>
<feature type="transmembrane region" description="Helical" evidence="16">
    <location>
        <begin position="80"/>
        <end position="100"/>
    </location>
</feature>
<name>A0AAE3G595_9GAMM</name>
<evidence type="ECO:0000256" key="6">
    <source>
        <dbReference type="ARBA" id="ARBA00022516"/>
    </source>
</evidence>
<feature type="transmembrane region" description="Helical" evidence="16">
    <location>
        <begin position="205"/>
        <end position="223"/>
    </location>
</feature>
<dbReference type="InterPro" id="IPR048254">
    <property type="entry name" value="CDP_ALCOHOL_P_TRANSF_CS"/>
</dbReference>
<comment type="catalytic activity">
    <reaction evidence="1">
        <text>a CDP-1,2-diacyl-sn-glycerol + L-serine = a 1,2-diacyl-sn-glycero-3-phospho-L-serine + CMP + H(+)</text>
        <dbReference type="Rhea" id="RHEA:16913"/>
        <dbReference type="ChEBI" id="CHEBI:15378"/>
        <dbReference type="ChEBI" id="CHEBI:33384"/>
        <dbReference type="ChEBI" id="CHEBI:57262"/>
        <dbReference type="ChEBI" id="CHEBI:58332"/>
        <dbReference type="ChEBI" id="CHEBI:60377"/>
        <dbReference type="EC" id="2.7.8.8"/>
    </reaction>
</comment>
<evidence type="ECO:0000256" key="14">
    <source>
        <dbReference type="ARBA" id="ARBA00032361"/>
    </source>
</evidence>
<evidence type="ECO:0000256" key="7">
    <source>
        <dbReference type="ARBA" id="ARBA00022679"/>
    </source>
</evidence>
<dbReference type="EMBL" id="JALJXV010000004">
    <property type="protein sequence ID" value="MCP1674981.1"/>
    <property type="molecule type" value="Genomic_DNA"/>
</dbReference>
<evidence type="ECO:0000256" key="5">
    <source>
        <dbReference type="ARBA" id="ARBA00017171"/>
    </source>
</evidence>
<dbReference type="InterPro" id="IPR043130">
    <property type="entry name" value="CDP-OH_PTrfase_TM_dom"/>
</dbReference>
<gene>
    <name evidence="17" type="ORF">J2T57_002119</name>
</gene>
<keyword evidence="13" id="KW-1208">Phospholipid metabolism</keyword>
<dbReference type="InterPro" id="IPR050324">
    <property type="entry name" value="CDP-alcohol_PTase-I"/>
</dbReference>
<dbReference type="GO" id="GO:0008654">
    <property type="term" value="P:phospholipid biosynthetic process"/>
    <property type="evidence" value="ECO:0007669"/>
    <property type="project" value="UniProtKB-KW"/>
</dbReference>
<dbReference type="AlphaFoldDB" id="A0AAE3G595"/>
<evidence type="ECO:0000256" key="13">
    <source>
        <dbReference type="ARBA" id="ARBA00023264"/>
    </source>
</evidence>
<sequence length="263" mass="28881">MTDDESQTPRRKRRGIYLLPNALTTTGLFFGFFAIVSAINLQFAAAAIAIFIAMVMDGLDGRVARLTNTQSDFGVQYDSLSDMVCFGLAPALVMYQWALGDLSEMAGFVGKLGWIGAFMFAACAALRLARFNTQAGVADKRYFQGLPSPAAAAGIASLVWFGHNLGLESDAMRVFALIVTAVTGLLMVSNFRYYSFKEVDFRYRVPFVVMVILVLGLAFLALYPPMVLFLTFLVYASSGPVLTIMLRRRHRQESAIRRSSGGE</sequence>
<dbReference type="NCBIfam" id="TIGR00473">
    <property type="entry name" value="pssA"/>
    <property type="match status" value="1"/>
</dbReference>
<dbReference type="PANTHER" id="PTHR14269:SF61">
    <property type="entry name" value="CDP-DIACYLGLYCEROL--SERINE O-PHOSPHATIDYLTRANSFERASE"/>
    <property type="match status" value="1"/>
</dbReference>
<evidence type="ECO:0000256" key="15">
    <source>
        <dbReference type="RuleBase" id="RU003750"/>
    </source>
</evidence>
<keyword evidence="8 16" id="KW-0812">Transmembrane</keyword>
<dbReference type="Proteomes" id="UP001205843">
    <property type="component" value="Unassembled WGS sequence"/>
</dbReference>
<keyword evidence="12" id="KW-0594">Phospholipid biosynthesis</keyword>
<feature type="transmembrane region" description="Helical" evidence="16">
    <location>
        <begin position="112"/>
        <end position="130"/>
    </location>
</feature>
<organism evidence="17 18">
    <name type="scientific">Natronocella acetinitrilica</name>
    <dbReference type="NCBI Taxonomy" id="414046"/>
    <lineage>
        <taxon>Bacteria</taxon>
        <taxon>Pseudomonadati</taxon>
        <taxon>Pseudomonadota</taxon>
        <taxon>Gammaproteobacteria</taxon>
        <taxon>Chromatiales</taxon>
        <taxon>Ectothiorhodospiraceae</taxon>
        <taxon>Natronocella</taxon>
    </lineage>
</organism>
<dbReference type="PANTHER" id="PTHR14269">
    <property type="entry name" value="CDP-DIACYLGLYCEROL--GLYCEROL-3-PHOSPHATE 3-PHOSPHATIDYLTRANSFERASE-RELATED"/>
    <property type="match status" value="1"/>
</dbReference>
<evidence type="ECO:0000256" key="12">
    <source>
        <dbReference type="ARBA" id="ARBA00023209"/>
    </source>
</evidence>
<dbReference type="Gene3D" id="1.20.120.1760">
    <property type="match status" value="1"/>
</dbReference>
<reference evidence="17" key="1">
    <citation type="submission" date="2022-03" db="EMBL/GenBank/DDBJ databases">
        <title>Genomic Encyclopedia of Type Strains, Phase III (KMG-III): the genomes of soil and plant-associated and newly described type strains.</title>
        <authorList>
            <person name="Whitman W."/>
        </authorList>
    </citation>
    <scope>NUCLEOTIDE SEQUENCE</scope>
    <source>
        <strain evidence="17">ANL 6-2</strain>
    </source>
</reference>
<evidence type="ECO:0000256" key="8">
    <source>
        <dbReference type="ARBA" id="ARBA00022692"/>
    </source>
</evidence>
<accession>A0AAE3G595</accession>
<dbReference type="Pfam" id="PF01066">
    <property type="entry name" value="CDP-OH_P_transf"/>
    <property type="match status" value="1"/>
</dbReference>
<keyword evidence="11 16" id="KW-0472">Membrane</keyword>
<keyword evidence="18" id="KW-1185">Reference proteome</keyword>
<feature type="transmembrane region" description="Helical" evidence="16">
    <location>
        <begin position="16"/>
        <end position="35"/>
    </location>
</feature>
<dbReference type="GO" id="GO:0016020">
    <property type="term" value="C:membrane"/>
    <property type="evidence" value="ECO:0007669"/>
    <property type="project" value="InterPro"/>
</dbReference>
<proteinExistence type="inferred from homology"/>
<comment type="caution">
    <text evidence="17">The sequence shown here is derived from an EMBL/GenBank/DDBJ whole genome shotgun (WGS) entry which is preliminary data.</text>
</comment>
<keyword evidence="7 15" id="KW-0808">Transferase</keyword>
<evidence type="ECO:0000256" key="2">
    <source>
        <dbReference type="ARBA" id="ARBA00004127"/>
    </source>
</evidence>
<comment type="subcellular location">
    <subcellularLocation>
        <location evidence="2">Endomembrane system</location>
        <topology evidence="2">Multi-pass membrane protein</topology>
    </subcellularLocation>
</comment>